<evidence type="ECO:0000313" key="2">
    <source>
        <dbReference type="Proteomes" id="UP001165740"/>
    </source>
</evidence>
<accession>A0A9W3AYD9</accession>
<evidence type="ECO:0000313" key="3">
    <source>
        <dbReference type="RefSeq" id="XP_055892236.1"/>
    </source>
</evidence>
<protein>
    <submittedName>
        <fullName evidence="3">Uncharacterized protein LOC129927389</fullName>
    </submittedName>
</protein>
<dbReference type="InterPro" id="IPR053164">
    <property type="entry name" value="IS1016-like_transposase"/>
</dbReference>
<dbReference type="PANTHER" id="PTHR47163">
    <property type="entry name" value="DDE_TNP_IS1595 DOMAIN-CONTAINING PROTEIN"/>
    <property type="match status" value="1"/>
</dbReference>
<proteinExistence type="predicted"/>
<dbReference type="Proteomes" id="UP001165740">
    <property type="component" value="Chromosome 7"/>
</dbReference>
<evidence type="ECO:0000259" key="1">
    <source>
        <dbReference type="SMART" id="SM01126"/>
    </source>
</evidence>
<dbReference type="OMA" id="ICECHIL"/>
<dbReference type="InterPro" id="IPR024445">
    <property type="entry name" value="Tnp_ISXO2-like"/>
</dbReference>
<dbReference type="AlphaFoldDB" id="A0A9W3AYD9"/>
<reference evidence="3" key="1">
    <citation type="submission" date="2025-08" db="UniProtKB">
        <authorList>
            <consortium name="RefSeq"/>
        </authorList>
    </citation>
    <scope>IDENTIFICATION</scope>
</reference>
<dbReference type="OrthoDB" id="6146223at2759"/>
<dbReference type="GeneID" id="129927389"/>
<sequence>MATPIDVVMDLELVDNLQSFCIECENKLVDFCNIADDNEKLNQFLCDHGVLPKAKNCPNCGTPMKLNVDNQTFNCYKRYIVKKNKKKPMHMKCRKSVSQNSDTMFSKVSVPRSTVCKLVAFWALIPPPRLELMHIELSISSKTCMQWCKFLRSICECHILQTRKMLGGVGKIVEIDKMKLSGSSDKSKSECSWIFGGIEQQTKHLFLIPLVTCDRKSLLQAVKNNILEGTTVVSKHGWKSLGSLEKEGYVHLFVDNKTNFVDPTTGAHTQTITRLWREVKSKLPKFGSPKKYINGYLAEFIFKHMYPNYLTRIHHIFTAIASSYSSANHSSHSENTCEISQRSSTNICLDLESHTLVCTDERNTSNNSNEQISNKNLIIVDDIDNHSTCLIEMITTGTTNSNAHY</sequence>
<dbReference type="RefSeq" id="XP_055892236.1">
    <property type="nucleotide sequence ID" value="XM_056036261.1"/>
</dbReference>
<name>A0A9W3AYD9_BIOGL</name>
<organism evidence="2 3">
    <name type="scientific">Biomphalaria glabrata</name>
    <name type="common">Bloodfluke planorb</name>
    <name type="synonym">Freshwater snail</name>
    <dbReference type="NCBI Taxonomy" id="6526"/>
    <lineage>
        <taxon>Eukaryota</taxon>
        <taxon>Metazoa</taxon>
        <taxon>Spiralia</taxon>
        <taxon>Lophotrochozoa</taxon>
        <taxon>Mollusca</taxon>
        <taxon>Gastropoda</taxon>
        <taxon>Heterobranchia</taxon>
        <taxon>Euthyneura</taxon>
        <taxon>Panpulmonata</taxon>
        <taxon>Hygrophila</taxon>
        <taxon>Lymnaeoidea</taxon>
        <taxon>Planorbidae</taxon>
        <taxon>Biomphalaria</taxon>
    </lineage>
</organism>
<feature type="domain" description="ISXO2-like transposase" evidence="1">
    <location>
        <begin position="165"/>
        <end position="305"/>
    </location>
</feature>
<dbReference type="SMART" id="SM01126">
    <property type="entry name" value="DDE_Tnp_IS1595"/>
    <property type="match status" value="1"/>
</dbReference>
<gene>
    <name evidence="3" type="primary">LOC129927389</name>
</gene>
<keyword evidence="2" id="KW-1185">Reference proteome</keyword>
<dbReference type="PANTHER" id="PTHR47163:SF2">
    <property type="entry name" value="SI:DKEY-17M8.2"/>
    <property type="match status" value="1"/>
</dbReference>